<gene>
    <name evidence="4" type="ORF">GPY61_27475</name>
</gene>
<keyword evidence="2" id="KW-0560">Oxidoreductase</keyword>
<dbReference type="EMBL" id="WSES01000009">
    <property type="protein sequence ID" value="MVW63673.1"/>
    <property type="molecule type" value="Genomic_DNA"/>
</dbReference>
<dbReference type="GO" id="GO:0003955">
    <property type="term" value="F:NAD(P)H dehydrogenase (quinone) activity"/>
    <property type="evidence" value="ECO:0007669"/>
    <property type="project" value="TreeGrafter"/>
</dbReference>
<evidence type="ECO:0000259" key="3">
    <source>
        <dbReference type="Pfam" id="PF02525"/>
    </source>
</evidence>
<dbReference type="PANTHER" id="PTHR10204:SF34">
    <property type="entry name" value="NAD(P)H DEHYDROGENASE [QUINONE] 1 ISOFORM 1"/>
    <property type="match status" value="1"/>
</dbReference>
<evidence type="ECO:0000256" key="1">
    <source>
        <dbReference type="ARBA" id="ARBA00006252"/>
    </source>
</evidence>
<evidence type="ECO:0000256" key="2">
    <source>
        <dbReference type="ARBA" id="ARBA00023002"/>
    </source>
</evidence>
<protein>
    <submittedName>
        <fullName evidence="4">Flavodoxin family protein</fullName>
    </submittedName>
</protein>
<evidence type="ECO:0000313" key="5">
    <source>
        <dbReference type="Proteomes" id="UP000443353"/>
    </source>
</evidence>
<dbReference type="RefSeq" id="WP_056133591.1">
    <property type="nucleotide sequence ID" value="NZ_CP168562.1"/>
</dbReference>
<organism evidence="4 5">
    <name type="scientific">Massilia cellulosiltytica</name>
    <dbReference type="NCBI Taxonomy" id="2683234"/>
    <lineage>
        <taxon>Bacteria</taxon>
        <taxon>Pseudomonadati</taxon>
        <taxon>Pseudomonadota</taxon>
        <taxon>Betaproteobacteria</taxon>
        <taxon>Burkholderiales</taxon>
        <taxon>Oxalobacteraceae</taxon>
        <taxon>Telluria group</taxon>
        <taxon>Massilia</taxon>
    </lineage>
</organism>
<dbReference type="Proteomes" id="UP000443353">
    <property type="component" value="Unassembled WGS sequence"/>
</dbReference>
<proteinExistence type="inferred from homology"/>
<evidence type="ECO:0000313" key="4">
    <source>
        <dbReference type="EMBL" id="MVW63673.1"/>
    </source>
</evidence>
<comment type="caution">
    <text evidence="4">The sequence shown here is derived from an EMBL/GenBank/DDBJ whole genome shotgun (WGS) entry which is preliminary data.</text>
</comment>
<dbReference type="Gene3D" id="3.40.50.360">
    <property type="match status" value="1"/>
</dbReference>
<dbReference type="SUPFAM" id="SSF52218">
    <property type="entry name" value="Flavoproteins"/>
    <property type="match status" value="1"/>
</dbReference>
<feature type="domain" description="Flavodoxin-like fold" evidence="3">
    <location>
        <begin position="4"/>
        <end position="176"/>
    </location>
</feature>
<dbReference type="PANTHER" id="PTHR10204">
    <property type="entry name" value="NAD P H OXIDOREDUCTASE-RELATED"/>
    <property type="match status" value="1"/>
</dbReference>
<name>A0A7X3G508_9BURK</name>
<dbReference type="InterPro" id="IPR003680">
    <property type="entry name" value="Flavodoxin_fold"/>
</dbReference>
<accession>A0A7X3G508</accession>
<dbReference type="InterPro" id="IPR029039">
    <property type="entry name" value="Flavoprotein-like_sf"/>
</dbReference>
<dbReference type="GO" id="GO:0005829">
    <property type="term" value="C:cytosol"/>
    <property type="evidence" value="ECO:0007669"/>
    <property type="project" value="TreeGrafter"/>
</dbReference>
<keyword evidence="5" id="KW-1185">Reference proteome</keyword>
<dbReference type="AlphaFoldDB" id="A0A7X3G508"/>
<dbReference type="InterPro" id="IPR051545">
    <property type="entry name" value="NAD(P)H_dehydrogenase_qn"/>
</dbReference>
<reference evidence="4 5" key="1">
    <citation type="submission" date="2019-12" db="EMBL/GenBank/DDBJ databases">
        <authorList>
            <person name="Li C."/>
            <person name="Zhao J."/>
        </authorList>
    </citation>
    <scope>NUCLEOTIDE SEQUENCE [LARGE SCALE GENOMIC DNA]</scope>
    <source>
        <strain evidence="4 5">NEAU-DD11</strain>
    </source>
</reference>
<dbReference type="Pfam" id="PF02525">
    <property type="entry name" value="Flavodoxin_2"/>
    <property type="match status" value="1"/>
</dbReference>
<sequence length="194" mass="21433">MGARILLIQGHPDCHRPHLCHALAEAYVDGARDAGHEVEVVEPARMNFPLLTSPSEWWHGSAPPQLAAVQEAIQHADHLVFVYPLWMGDMPALMRGFLEHVTRPGVFMDDPHRPFGAGLLGGRSARLVVSMGMPAAVYRWGYGGYGIKMMRRQILGRAGIRPVRATLVGRAHSLSAERIDIWRDHLRRLGGSAA</sequence>
<comment type="similarity">
    <text evidence="1">Belongs to the NAD(P)H dehydrogenase (quinone) family.</text>
</comment>